<dbReference type="Proteomes" id="UP000228758">
    <property type="component" value="Unassembled WGS sequence"/>
</dbReference>
<dbReference type="InterPro" id="IPR052955">
    <property type="entry name" value="UPF0703_membrane_permease"/>
</dbReference>
<dbReference type="PANTHER" id="PTHR40047">
    <property type="entry name" value="UPF0703 PROTEIN YCGQ"/>
    <property type="match status" value="1"/>
</dbReference>
<gene>
    <name evidence="4" type="ORF">CLV46_3069</name>
</gene>
<feature type="domain" description="DUF1980" evidence="3">
    <location>
        <begin position="154"/>
        <end position="244"/>
    </location>
</feature>
<evidence type="ECO:0000259" key="2">
    <source>
        <dbReference type="Pfam" id="PF09323"/>
    </source>
</evidence>
<feature type="transmembrane region" description="Helical" evidence="1">
    <location>
        <begin position="71"/>
        <end position="93"/>
    </location>
</feature>
<evidence type="ECO:0000313" key="4">
    <source>
        <dbReference type="EMBL" id="PJJ73477.1"/>
    </source>
</evidence>
<dbReference type="EMBL" id="PGFF01000001">
    <property type="protein sequence ID" value="PJJ73477.1"/>
    <property type="molecule type" value="Genomic_DNA"/>
</dbReference>
<dbReference type="PANTHER" id="PTHR40047:SF1">
    <property type="entry name" value="UPF0703 PROTEIN YCGQ"/>
    <property type="match status" value="1"/>
</dbReference>
<comment type="caution">
    <text evidence="4">The sequence shown here is derived from an EMBL/GenBank/DDBJ whole genome shotgun (WGS) entry which is preliminary data.</text>
</comment>
<dbReference type="InterPro" id="IPR048447">
    <property type="entry name" value="DUF1980_C"/>
</dbReference>
<dbReference type="AlphaFoldDB" id="A0A2M9CNK2"/>
<dbReference type="Pfam" id="PF09323">
    <property type="entry name" value="DUF1980"/>
    <property type="match status" value="1"/>
</dbReference>
<protein>
    <submittedName>
        <fullName evidence="4">Putative repeat protein (TIGR03943 family)</fullName>
    </submittedName>
</protein>
<accession>A0A2M9CNK2</accession>
<dbReference type="InterPro" id="IPR048493">
    <property type="entry name" value="DUF1980_N"/>
</dbReference>
<keyword evidence="1" id="KW-0472">Membrane</keyword>
<sequence>MVLTLAGVVAILWLTATGRLGLYVHPRYFVFTAVAAVAAGVLAIGAFALLPHTEADDDHDHDGEGPRTRAGRLWFGIGAVVLTAATFVSMLLLPPSTLDTASVQSNEISDTAGSLPDEQTTELVGSDSTSFTVKEWAALLRQGVDEEYTAQNPADVSGFVIADDADPDNVFFVARHAITCCTVDAQPIGVPVYQPDWAESLTDGEWVRVAGRFEPNQSATSLEPLAIVPTAVEPIDEPADPYVY</sequence>
<proteinExistence type="predicted"/>
<feature type="domain" description="DUF1980" evidence="2">
    <location>
        <begin position="10"/>
        <end position="107"/>
    </location>
</feature>
<dbReference type="NCBIfam" id="TIGR03943">
    <property type="entry name" value="TIGR03943 family putative permease subunit"/>
    <property type="match status" value="1"/>
</dbReference>
<feature type="transmembrane region" description="Helical" evidence="1">
    <location>
        <begin position="28"/>
        <end position="50"/>
    </location>
</feature>
<name>A0A2M9CNK2_9MICO</name>
<keyword evidence="1" id="KW-0812">Transmembrane</keyword>
<dbReference type="InterPro" id="IPR015402">
    <property type="entry name" value="DUF1980"/>
</dbReference>
<evidence type="ECO:0000256" key="1">
    <source>
        <dbReference type="SAM" id="Phobius"/>
    </source>
</evidence>
<organism evidence="4 5">
    <name type="scientific">Diaminobutyricimonas aerilata</name>
    <dbReference type="NCBI Taxonomy" id="1162967"/>
    <lineage>
        <taxon>Bacteria</taxon>
        <taxon>Bacillati</taxon>
        <taxon>Actinomycetota</taxon>
        <taxon>Actinomycetes</taxon>
        <taxon>Micrococcales</taxon>
        <taxon>Microbacteriaceae</taxon>
        <taxon>Diaminobutyricimonas</taxon>
    </lineage>
</organism>
<evidence type="ECO:0000313" key="5">
    <source>
        <dbReference type="Proteomes" id="UP000228758"/>
    </source>
</evidence>
<evidence type="ECO:0000259" key="3">
    <source>
        <dbReference type="Pfam" id="PF21537"/>
    </source>
</evidence>
<keyword evidence="1" id="KW-1133">Transmembrane helix</keyword>
<keyword evidence="5" id="KW-1185">Reference proteome</keyword>
<reference evidence="4 5" key="1">
    <citation type="submission" date="2017-11" db="EMBL/GenBank/DDBJ databases">
        <title>Genomic Encyclopedia of Archaeal and Bacterial Type Strains, Phase II (KMG-II): From Individual Species to Whole Genera.</title>
        <authorList>
            <person name="Goeker M."/>
        </authorList>
    </citation>
    <scope>NUCLEOTIDE SEQUENCE [LARGE SCALE GENOMIC DNA]</scope>
    <source>
        <strain evidence="4 5">DSM 27393</strain>
    </source>
</reference>
<dbReference type="Pfam" id="PF21537">
    <property type="entry name" value="DUF1980_C"/>
    <property type="match status" value="1"/>
</dbReference>